<dbReference type="PANTHER" id="PTHR30126:SF40">
    <property type="entry name" value="HTH-TYPE TRANSCRIPTIONAL REGULATOR GLTR"/>
    <property type="match status" value="1"/>
</dbReference>
<dbReference type="AlphaFoldDB" id="A0A382RP97"/>
<dbReference type="Gene3D" id="1.10.10.10">
    <property type="entry name" value="Winged helix-like DNA-binding domain superfamily/Winged helix DNA-binding domain"/>
    <property type="match status" value="1"/>
</dbReference>
<dbReference type="GO" id="GO:0000976">
    <property type="term" value="F:transcription cis-regulatory region binding"/>
    <property type="evidence" value="ECO:0007669"/>
    <property type="project" value="TreeGrafter"/>
</dbReference>
<accession>A0A382RP97</accession>
<dbReference type="PANTHER" id="PTHR30126">
    <property type="entry name" value="HTH-TYPE TRANSCRIPTIONAL REGULATOR"/>
    <property type="match status" value="1"/>
</dbReference>
<evidence type="ECO:0000256" key="3">
    <source>
        <dbReference type="ARBA" id="ARBA00023125"/>
    </source>
</evidence>
<keyword evidence="2" id="KW-0805">Transcription regulation</keyword>
<sequence>MNIHHLELFYYVAKYKGIAGAVRNMPYGIQQPAISAQVIQLENDLGMTLFQRRPFELTPAGVELFAFVQPFFENLNSVGETIRGGMVQTIRIGASGVVFREHLPKVLAAAKTDFPTLRPILRVGIQ</sequence>
<dbReference type="SUPFAM" id="SSF46785">
    <property type="entry name" value="Winged helix' DNA-binding domain"/>
    <property type="match status" value="1"/>
</dbReference>
<evidence type="ECO:0000259" key="5">
    <source>
        <dbReference type="PROSITE" id="PS50931"/>
    </source>
</evidence>
<keyword evidence="4" id="KW-0804">Transcription</keyword>
<dbReference type="PROSITE" id="PS50931">
    <property type="entry name" value="HTH_LYSR"/>
    <property type="match status" value="1"/>
</dbReference>
<dbReference type="InterPro" id="IPR036390">
    <property type="entry name" value="WH_DNA-bd_sf"/>
</dbReference>
<dbReference type="Pfam" id="PF00126">
    <property type="entry name" value="HTH_1"/>
    <property type="match status" value="1"/>
</dbReference>
<feature type="domain" description="HTH lysR-type" evidence="5">
    <location>
        <begin position="1"/>
        <end position="58"/>
    </location>
</feature>
<comment type="similarity">
    <text evidence="1">Belongs to the LysR transcriptional regulatory family.</text>
</comment>
<organism evidence="6">
    <name type="scientific">marine metagenome</name>
    <dbReference type="NCBI Taxonomy" id="408172"/>
    <lineage>
        <taxon>unclassified sequences</taxon>
        <taxon>metagenomes</taxon>
        <taxon>ecological metagenomes</taxon>
    </lineage>
</organism>
<evidence type="ECO:0000256" key="2">
    <source>
        <dbReference type="ARBA" id="ARBA00023015"/>
    </source>
</evidence>
<dbReference type="InterPro" id="IPR036388">
    <property type="entry name" value="WH-like_DNA-bd_sf"/>
</dbReference>
<dbReference type="PRINTS" id="PR00039">
    <property type="entry name" value="HTHLYSR"/>
</dbReference>
<dbReference type="GO" id="GO:0003700">
    <property type="term" value="F:DNA-binding transcription factor activity"/>
    <property type="evidence" value="ECO:0007669"/>
    <property type="project" value="InterPro"/>
</dbReference>
<feature type="non-terminal residue" evidence="6">
    <location>
        <position position="126"/>
    </location>
</feature>
<reference evidence="6" key="1">
    <citation type="submission" date="2018-05" db="EMBL/GenBank/DDBJ databases">
        <authorList>
            <person name="Lanie J.A."/>
            <person name="Ng W.-L."/>
            <person name="Kazmierczak K.M."/>
            <person name="Andrzejewski T.M."/>
            <person name="Davidsen T.M."/>
            <person name="Wayne K.J."/>
            <person name="Tettelin H."/>
            <person name="Glass J.I."/>
            <person name="Rusch D."/>
            <person name="Podicherti R."/>
            <person name="Tsui H.-C.T."/>
            <person name="Winkler M.E."/>
        </authorList>
    </citation>
    <scope>NUCLEOTIDE SEQUENCE</scope>
</reference>
<dbReference type="EMBL" id="UINC01123213">
    <property type="protein sequence ID" value="SVC99534.1"/>
    <property type="molecule type" value="Genomic_DNA"/>
</dbReference>
<proteinExistence type="inferred from homology"/>
<evidence type="ECO:0000256" key="1">
    <source>
        <dbReference type="ARBA" id="ARBA00009437"/>
    </source>
</evidence>
<protein>
    <recommendedName>
        <fullName evidence="5">HTH lysR-type domain-containing protein</fullName>
    </recommendedName>
</protein>
<evidence type="ECO:0000256" key="4">
    <source>
        <dbReference type="ARBA" id="ARBA00023163"/>
    </source>
</evidence>
<name>A0A382RP97_9ZZZZ</name>
<keyword evidence="3" id="KW-0238">DNA-binding</keyword>
<gene>
    <name evidence="6" type="ORF">METZ01_LOCUS352388</name>
</gene>
<dbReference type="InterPro" id="IPR000847">
    <property type="entry name" value="LysR_HTH_N"/>
</dbReference>
<evidence type="ECO:0000313" key="6">
    <source>
        <dbReference type="EMBL" id="SVC99534.1"/>
    </source>
</evidence>